<dbReference type="AlphaFoldDB" id="A0A9Q1BL30"/>
<reference evidence="2" key="1">
    <citation type="submission" date="2021-10" db="EMBL/GenBank/DDBJ databases">
        <title>Tropical sea cucumber genome reveals ecological adaptation and Cuvierian tubules defense mechanism.</title>
        <authorList>
            <person name="Chen T."/>
        </authorList>
    </citation>
    <scope>NUCLEOTIDE SEQUENCE</scope>
    <source>
        <strain evidence="2">Nanhai2018</strain>
        <tissue evidence="2">Muscle</tissue>
    </source>
</reference>
<evidence type="ECO:0000256" key="1">
    <source>
        <dbReference type="SAM" id="MobiDB-lite"/>
    </source>
</evidence>
<gene>
    <name evidence="2" type="ORF">HOLleu_30918</name>
</gene>
<evidence type="ECO:0000313" key="3">
    <source>
        <dbReference type="Proteomes" id="UP001152320"/>
    </source>
</evidence>
<feature type="region of interest" description="Disordered" evidence="1">
    <location>
        <begin position="1"/>
        <end position="32"/>
    </location>
</feature>
<dbReference type="EMBL" id="JAIZAY010000015">
    <property type="protein sequence ID" value="KAJ8028622.1"/>
    <property type="molecule type" value="Genomic_DNA"/>
</dbReference>
<dbReference type="OrthoDB" id="9972253at2759"/>
<protein>
    <submittedName>
        <fullName evidence="2">Uncharacterized protein</fullName>
    </submittedName>
</protein>
<organism evidence="2 3">
    <name type="scientific">Holothuria leucospilota</name>
    <name type="common">Black long sea cucumber</name>
    <name type="synonym">Mertensiothuria leucospilota</name>
    <dbReference type="NCBI Taxonomy" id="206669"/>
    <lineage>
        <taxon>Eukaryota</taxon>
        <taxon>Metazoa</taxon>
        <taxon>Echinodermata</taxon>
        <taxon>Eleutherozoa</taxon>
        <taxon>Echinozoa</taxon>
        <taxon>Holothuroidea</taxon>
        <taxon>Aspidochirotacea</taxon>
        <taxon>Aspidochirotida</taxon>
        <taxon>Holothuriidae</taxon>
        <taxon>Holothuria</taxon>
    </lineage>
</organism>
<sequence length="315" mass="36369">MATGHILPGYGNPVSKFRSKSADPTMSGNRYRRGWKQDYHSKEELLAIQNAARLAWEEEVKEWDKTPDIKPTTYSHSFYAKSHIAAEEQPVVRPLSPTRRNRPHPPEVFLKCRLHHVPGYHNTHVPQGQELGSVEGFMYPDPTVKEEVYVVDALCPEAERQDRSQLRRKYIGRPNTADVLRFKDSKVKNAFQDPWEAQAAEAWMKLANERDRKNVERVIERSQPMYQRKQTPVRLTKSASAYGASTRRYLRATGAEESKSVDKLWDTLTSRPKSGLPMSGPHFHITDYSNIHNNKITINPKFTRADFTIHPEFYP</sequence>
<name>A0A9Q1BL30_HOLLE</name>
<dbReference type="Proteomes" id="UP001152320">
    <property type="component" value="Chromosome 15"/>
</dbReference>
<accession>A0A9Q1BL30</accession>
<proteinExistence type="predicted"/>
<evidence type="ECO:0000313" key="2">
    <source>
        <dbReference type="EMBL" id="KAJ8028622.1"/>
    </source>
</evidence>
<comment type="caution">
    <text evidence="2">The sequence shown here is derived from an EMBL/GenBank/DDBJ whole genome shotgun (WGS) entry which is preliminary data.</text>
</comment>
<keyword evidence="3" id="KW-1185">Reference proteome</keyword>